<sequence length="269" mass="30652">MAGNTAIPANEIEPQYPVQETDRVPSQMKLHEQQGEPLFLGESTTSCTGASYDDFLSRPYLDGLEDNRLMTQSQKSHLVSQSTNQWSKLLDRLGQWFERQPMYRFAHVLHGEDGEDGPTRTDITRTCGGLSSPRSTGVFSPTLTLRDHGGSRPAVAVCYHRGWHVAILGLESNGVLDLMVTLREAVESGLAPRHNLAAWLPAARPEQNYMSKQMSEEHERRAKDSLQRKLHRRGEWRRPRATLEPEDIYDQPPYLAAWEWRRRHSSCGY</sequence>
<accession>A0A9Q8T2I9</accession>
<feature type="compositionally biased region" description="Basic and acidic residues" evidence="1">
    <location>
        <begin position="214"/>
        <end position="227"/>
    </location>
</feature>
<protein>
    <submittedName>
        <fullName evidence="2">Uncharacterized protein</fullName>
    </submittedName>
</protein>
<keyword evidence="3" id="KW-1185">Reference proteome</keyword>
<dbReference type="RefSeq" id="XP_049148652.1">
    <property type="nucleotide sequence ID" value="XM_049291507.1"/>
</dbReference>
<feature type="region of interest" description="Disordered" evidence="1">
    <location>
        <begin position="212"/>
        <end position="232"/>
    </location>
</feature>
<dbReference type="EMBL" id="CP019478">
    <property type="protein sequence ID" value="UQC87041.1"/>
    <property type="molecule type" value="Genomic_DNA"/>
</dbReference>
<gene>
    <name evidence="2" type="ORF">CLUP02_12543</name>
</gene>
<name>A0A9Q8T2I9_9PEZI</name>
<dbReference type="AlphaFoldDB" id="A0A9Q8T2I9"/>
<dbReference type="GeneID" id="73346517"/>
<dbReference type="KEGG" id="clup:CLUP02_12543"/>
<evidence type="ECO:0000313" key="3">
    <source>
        <dbReference type="Proteomes" id="UP000830671"/>
    </source>
</evidence>
<evidence type="ECO:0000256" key="1">
    <source>
        <dbReference type="SAM" id="MobiDB-lite"/>
    </source>
</evidence>
<evidence type="ECO:0000313" key="2">
    <source>
        <dbReference type="EMBL" id="UQC87041.1"/>
    </source>
</evidence>
<proteinExistence type="predicted"/>
<reference evidence="2" key="1">
    <citation type="journal article" date="2021" name="Mol. Plant Microbe Interact.">
        <title>Complete Genome Sequence of the Plant-Pathogenic Fungus Colletotrichum lupini.</title>
        <authorList>
            <person name="Baroncelli R."/>
            <person name="Pensec F."/>
            <person name="Da Lio D."/>
            <person name="Boufleur T."/>
            <person name="Vicente I."/>
            <person name="Sarrocco S."/>
            <person name="Picot A."/>
            <person name="Baraldi E."/>
            <person name="Sukno S."/>
            <person name="Thon M."/>
            <person name="Le Floch G."/>
        </authorList>
    </citation>
    <scope>NUCLEOTIDE SEQUENCE</scope>
    <source>
        <strain evidence="2">IMI 504893</strain>
    </source>
</reference>
<organism evidence="2 3">
    <name type="scientific">Colletotrichum lupini</name>
    <dbReference type="NCBI Taxonomy" id="145971"/>
    <lineage>
        <taxon>Eukaryota</taxon>
        <taxon>Fungi</taxon>
        <taxon>Dikarya</taxon>
        <taxon>Ascomycota</taxon>
        <taxon>Pezizomycotina</taxon>
        <taxon>Sordariomycetes</taxon>
        <taxon>Hypocreomycetidae</taxon>
        <taxon>Glomerellales</taxon>
        <taxon>Glomerellaceae</taxon>
        <taxon>Colletotrichum</taxon>
        <taxon>Colletotrichum acutatum species complex</taxon>
    </lineage>
</organism>
<dbReference type="Proteomes" id="UP000830671">
    <property type="component" value="Chromosome 6"/>
</dbReference>